<comment type="caution">
    <text evidence="2">The sequence shown here is derived from an EMBL/GenBank/DDBJ whole genome shotgun (WGS) entry which is preliminary data.</text>
</comment>
<dbReference type="AlphaFoldDB" id="A0AAD3SLM3"/>
<evidence type="ECO:0000256" key="1">
    <source>
        <dbReference type="SAM" id="MobiDB-lite"/>
    </source>
</evidence>
<feature type="compositionally biased region" description="Basic and acidic residues" evidence="1">
    <location>
        <begin position="1"/>
        <end position="11"/>
    </location>
</feature>
<evidence type="ECO:0000313" key="3">
    <source>
        <dbReference type="Proteomes" id="UP001279734"/>
    </source>
</evidence>
<evidence type="ECO:0000313" key="2">
    <source>
        <dbReference type="EMBL" id="GMH13568.1"/>
    </source>
</evidence>
<feature type="region of interest" description="Disordered" evidence="1">
    <location>
        <begin position="1"/>
        <end position="21"/>
    </location>
</feature>
<sequence length="92" mass="9765">MEGGQKKREEGTAAGKCSNPKISPDTIGNIAKYIVSEVCPQDMWPHSSFSSTGLNTNVAAKSLNPPDGFQPTTACHEAFPCQPEAEPSLRAC</sequence>
<proteinExistence type="predicted"/>
<protein>
    <submittedName>
        <fullName evidence="2">Uncharacterized protein</fullName>
    </submittedName>
</protein>
<keyword evidence="3" id="KW-1185">Reference proteome</keyword>
<accession>A0AAD3SLM3</accession>
<name>A0AAD3SLM3_NEPGR</name>
<dbReference type="EMBL" id="BSYO01000013">
    <property type="protein sequence ID" value="GMH13568.1"/>
    <property type="molecule type" value="Genomic_DNA"/>
</dbReference>
<reference evidence="2" key="1">
    <citation type="submission" date="2023-05" db="EMBL/GenBank/DDBJ databases">
        <title>Nepenthes gracilis genome sequencing.</title>
        <authorList>
            <person name="Fukushima K."/>
        </authorList>
    </citation>
    <scope>NUCLEOTIDE SEQUENCE</scope>
    <source>
        <strain evidence="2">SING2019-196</strain>
    </source>
</reference>
<gene>
    <name evidence="2" type="ORF">Nepgr_015409</name>
</gene>
<dbReference type="Proteomes" id="UP001279734">
    <property type="component" value="Unassembled WGS sequence"/>
</dbReference>
<organism evidence="2 3">
    <name type="scientific">Nepenthes gracilis</name>
    <name type="common">Slender pitcher plant</name>
    <dbReference type="NCBI Taxonomy" id="150966"/>
    <lineage>
        <taxon>Eukaryota</taxon>
        <taxon>Viridiplantae</taxon>
        <taxon>Streptophyta</taxon>
        <taxon>Embryophyta</taxon>
        <taxon>Tracheophyta</taxon>
        <taxon>Spermatophyta</taxon>
        <taxon>Magnoliopsida</taxon>
        <taxon>eudicotyledons</taxon>
        <taxon>Gunneridae</taxon>
        <taxon>Pentapetalae</taxon>
        <taxon>Caryophyllales</taxon>
        <taxon>Nepenthaceae</taxon>
        <taxon>Nepenthes</taxon>
    </lineage>
</organism>